<comment type="caution">
    <text evidence="1">The sequence shown here is derived from an EMBL/GenBank/DDBJ whole genome shotgun (WGS) entry which is preliminary data.</text>
</comment>
<accession>A0A540VIA1</accession>
<evidence type="ECO:0000313" key="1">
    <source>
        <dbReference type="EMBL" id="TQE96498.1"/>
    </source>
</evidence>
<dbReference type="EMBL" id="VIFK01000345">
    <property type="protein sequence ID" value="TQE96498.1"/>
    <property type="molecule type" value="Genomic_DNA"/>
</dbReference>
<dbReference type="Proteomes" id="UP000315400">
    <property type="component" value="Unassembled WGS sequence"/>
</dbReference>
<dbReference type="AlphaFoldDB" id="A0A540VIA1"/>
<protein>
    <recommendedName>
        <fullName evidence="3">Terminase</fullName>
    </recommendedName>
</protein>
<dbReference type="Gene3D" id="3.40.50.300">
    <property type="entry name" value="P-loop containing nucleotide triphosphate hydrolases"/>
    <property type="match status" value="1"/>
</dbReference>
<evidence type="ECO:0000313" key="2">
    <source>
        <dbReference type="Proteomes" id="UP000315400"/>
    </source>
</evidence>
<dbReference type="InterPro" id="IPR027417">
    <property type="entry name" value="P-loop_NTPase"/>
</dbReference>
<dbReference type="Gene3D" id="3.30.420.280">
    <property type="match status" value="1"/>
</dbReference>
<sequence>MSSDNEISFAPTLAQEKFMLSDAYVRLLAGPIGGGKSVTCVHELIRWSTEQNPNKDGIRKTRFLIVRNTVDQLKSTTLKTVFDWIPPSWAGTWSVTDKTFYIRFGLPDGTTVETEWLAMPLDTPDDVRKALSLEVTGLWGNESRELHPDVVDGLLMRVNRYPSMKDGGPTRPGAIFDTNMPQMSGWWFEKMSNPPANWSIHIQPPAVLTLKEWQDKYGTGKHKWTRGQFKIWASSNSSGQISAYAERPGAMKASLVGTDVDHNTYVIDHEADNFQNLNPSYYPNTLEGKTQEFINVYLRCMFGQSKEGRPVFEGFKRSFHVAENQLIPIEDPNRPLIVGMDFGLTPACTISQVDPRGRLMTFAELTSSNMGIYRFINEKLQPLLSERFGGLQVIVVGDPAGTQRSQTKEETVYDILEDEGFVAQPAPTNALDRRLMAVEMFLSRVVDGTPAHLIDPSCATLIGAMSGGYRYRMKKTGDMEDKPEKNDYSHLMDGHQYACLYVNSGMAPGGRLQSRKGQRREIKTVQMGAWM</sequence>
<reference evidence="1 2" key="1">
    <citation type="submission" date="2019-06" db="EMBL/GenBank/DDBJ databases">
        <title>Metagenome assembled Genome of Spiribacter salinus SL48-SHIP from the microbial mat of Salt Lake 48 (Novosibirsk region, Russia).</title>
        <authorList>
            <person name="Shipova A."/>
            <person name="Rozanov A.S."/>
            <person name="Bryanskaya A.V."/>
            <person name="Peltek S.E."/>
        </authorList>
    </citation>
    <scope>NUCLEOTIDE SEQUENCE [LARGE SCALE GENOMIC DNA]</scope>
    <source>
        <strain evidence="1">SL48-SHIP-2</strain>
    </source>
</reference>
<organism evidence="1 2">
    <name type="scientific">Spiribacter salinus</name>
    <dbReference type="NCBI Taxonomy" id="1335746"/>
    <lineage>
        <taxon>Bacteria</taxon>
        <taxon>Pseudomonadati</taxon>
        <taxon>Pseudomonadota</taxon>
        <taxon>Gammaproteobacteria</taxon>
        <taxon>Chromatiales</taxon>
        <taxon>Ectothiorhodospiraceae</taxon>
        <taxon>Spiribacter</taxon>
    </lineage>
</organism>
<gene>
    <name evidence="1" type="ORF">FKY71_16640</name>
</gene>
<evidence type="ECO:0008006" key="3">
    <source>
        <dbReference type="Google" id="ProtNLM"/>
    </source>
</evidence>
<name>A0A540VIA1_9GAMM</name>
<proteinExistence type="predicted"/>